<gene>
    <name evidence="1" type="ORF">V2H45_14530</name>
</gene>
<dbReference type="EMBL" id="JAZBJZ010000059">
    <property type="protein sequence ID" value="MEE3717953.1"/>
    <property type="molecule type" value="Genomic_DNA"/>
</dbReference>
<protein>
    <recommendedName>
        <fullName evidence="3">Secreted protein</fullName>
    </recommendedName>
</protein>
<evidence type="ECO:0000313" key="1">
    <source>
        <dbReference type="EMBL" id="MEE3717953.1"/>
    </source>
</evidence>
<name>A0AAW9Q410_9CYAN</name>
<reference evidence="1" key="1">
    <citation type="submission" date="2024-01" db="EMBL/GenBank/DDBJ databases">
        <title>Bank of Algae and Cyanobacteria of the Azores (BACA) strain genomes.</title>
        <authorList>
            <person name="Luz R."/>
            <person name="Cordeiro R."/>
            <person name="Fonseca A."/>
            <person name="Goncalves V."/>
        </authorList>
    </citation>
    <scope>NUCLEOTIDE SEQUENCE</scope>
    <source>
        <strain evidence="1">BACA0141</strain>
    </source>
</reference>
<sequence>MVVLNGAKLGGKAASILLASSLCAIAGFGLVRPSLAETTPAQTLSAEKKAECSTLKKAVQRLNAPLSKTDLTPADTSKELKAIAKGIQDVKVTDSELKTIQSGFAQSILELAETVLKQNTSDFRSAKLQPAVEKFFKDLSPVAKKAGEICPGV</sequence>
<dbReference type="AlphaFoldDB" id="A0AAW9Q410"/>
<evidence type="ECO:0000313" key="2">
    <source>
        <dbReference type="Proteomes" id="UP001333818"/>
    </source>
</evidence>
<comment type="caution">
    <text evidence="1">The sequence shown here is derived from an EMBL/GenBank/DDBJ whole genome shotgun (WGS) entry which is preliminary data.</text>
</comment>
<proteinExistence type="predicted"/>
<dbReference type="Proteomes" id="UP001333818">
    <property type="component" value="Unassembled WGS sequence"/>
</dbReference>
<organism evidence="1 2">
    <name type="scientific">Tumidithrix elongata BACA0141</name>
    <dbReference type="NCBI Taxonomy" id="2716417"/>
    <lineage>
        <taxon>Bacteria</taxon>
        <taxon>Bacillati</taxon>
        <taxon>Cyanobacteriota</taxon>
        <taxon>Cyanophyceae</taxon>
        <taxon>Pseudanabaenales</taxon>
        <taxon>Pseudanabaenaceae</taxon>
        <taxon>Tumidithrix</taxon>
        <taxon>Tumidithrix elongata</taxon>
    </lineage>
</organism>
<evidence type="ECO:0008006" key="3">
    <source>
        <dbReference type="Google" id="ProtNLM"/>
    </source>
</evidence>
<keyword evidence="2" id="KW-1185">Reference proteome</keyword>
<accession>A0AAW9Q410</accession>
<dbReference type="RefSeq" id="WP_330484383.1">
    <property type="nucleotide sequence ID" value="NZ_JAZBJZ010000059.1"/>
</dbReference>